<dbReference type="Proteomes" id="UP000268857">
    <property type="component" value="Unassembled WGS sequence"/>
</dbReference>
<dbReference type="OrthoDB" id="9797941at2"/>
<evidence type="ECO:0000313" key="5">
    <source>
        <dbReference type="Proteomes" id="UP000268857"/>
    </source>
</evidence>
<organism evidence="4 5">
    <name type="scientific">Chlorogloeopsis fritschii PCC 6912</name>
    <dbReference type="NCBI Taxonomy" id="211165"/>
    <lineage>
        <taxon>Bacteria</taxon>
        <taxon>Bacillati</taxon>
        <taxon>Cyanobacteriota</taxon>
        <taxon>Cyanophyceae</taxon>
        <taxon>Nostocales</taxon>
        <taxon>Chlorogloeopsidaceae</taxon>
        <taxon>Chlorogloeopsis</taxon>
    </lineage>
</organism>
<gene>
    <name evidence="4" type="primary">nifX</name>
    <name evidence="4" type="ORF">PCC6912_58540</name>
</gene>
<dbReference type="InterPro" id="IPR003731">
    <property type="entry name" value="Di-Nase_FeMo-co_biosynth"/>
</dbReference>
<comment type="similarity">
    <text evidence="1">Belongs to the NifX/NifY family.</text>
</comment>
<dbReference type="SUPFAM" id="SSF53146">
    <property type="entry name" value="Nitrogenase accessory factor-like"/>
    <property type="match status" value="1"/>
</dbReference>
<accession>A0A3S0XZH8</accession>
<sequence length="139" mass="15389">MKIAFATTDRINVNAHFGWAQEIDVYEISASGYNFVETLKFDGKSKKLEVESQQDESKIKTNKDSESDDKVAAKLEALADCAIVYVASIGGIPAAKLIKQGVMPVRPHSEQEDIAFILNKLVQTLQGNPPPWLRKALQK</sequence>
<dbReference type="AlphaFoldDB" id="A0A3S0XZH8"/>
<name>A0A3S0XZH8_CHLFR</name>
<evidence type="ECO:0000259" key="3">
    <source>
        <dbReference type="Pfam" id="PF02579"/>
    </source>
</evidence>
<dbReference type="Gene3D" id="3.30.420.130">
    <property type="entry name" value="Dinitrogenase iron-molybdenum cofactor biosynthesis domain"/>
    <property type="match status" value="1"/>
</dbReference>
<evidence type="ECO:0000313" key="4">
    <source>
        <dbReference type="EMBL" id="RUR73175.1"/>
    </source>
</evidence>
<dbReference type="RefSeq" id="WP_016878729.1">
    <property type="nucleotide sequence ID" value="NZ_AJLN01000067.1"/>
</dbReference>
<keyword evidence="5" id="KW-1185">Reference proteome</keyword>
<dbReference type="EMBL" id="RSCJ01000038">
    <property type="protein sequence ID" value="RUR73175.1"/>
    <property type="molecule type" value="Genomic_DNA"/>
</dbReference>
<dbReference type="CDD" id="cd00853">
    <property type="entry name" value="NifX"/>
    <property type="match status" value="1"/>
</dbReference>
<dbReference type="Pfam" id="PF02579">
    <property type="entry name" value="Nitro_FeMo-Co"/>
    <property type="match status" value="1"/>
</dbReference>
<dbReference type="PANTHER" id="PTHR33937">
    <property type="entry name" value="IRON-MOLYBDENUM PROTEIN-RELATED-RELATED"/>
    <property type="match status" value="1"/>
</dbReference>
<dbReference type="InterPro" id="IPR013480">
    <property type="entry name" value="NifX"/>
</dbReference>
<protein>
    <submittedName>
        <fullName evidence="4">Nitrogen fixation protein NifX</fullName>
    </submittedName>
</protein>
<comment type="caution">
    <text evidence="4">The sequence shown here is derived from an EMBL/GenBank/DDBJ whole genome shotgun (WGS) entry which is preliminary data.</text>
</comment>
<dbReference type="STRING" id="211165.GCA_000317285_02312"/>
<proteinExistence type="inferred from homology"/>
<dbReference type="PANTHER" id="PTHR33937:SF1">
    <property type="entry name" value="IRON-MOLIBDENUM COFACTOR PROCESSING PROTEIN"/>
    <property type="match status" value="1"/>
</dbReference>
<dbReference type="InterPro" id="IPR036105">
    <property type="entry name" value="DiNase_FeMo-co_biosyn_sf"/>
</dbReference>
<evidence type="ECO:0000256" key="2">
    <source>
        <dbReference type="ARBA" id="ARBA00023231"/>
    </source>
</evidence>
<dbReference type="InterPro" id="IPR034169">
    <property type="entry name" value="NifX-like"/>
</dbReference>
<dbReference type="GO" id="GO:0009399">
    <property type="term" value="P:nitrogen fixation"/>
    <property type="evidence" value="ECO:0007669"/>
    <property type="project" value="InterPro"/>
</dbReference>
<reference evidence="4 5" key="1">
    <citation type="journal article" date="2019" name="Genome Biol. Evol.">
        <title>Day and night: Metabolic profiles and evolutionary relationships of six axenic non-marine cyanobacteria.</title>
        <authorList>
            <person name="Will S.E."/>
            <person name="Henke P."/>
            <person name="Boedeker C."/>
            <person name="Huang S."/>
            <person name="Brinkmann H."/>
            <person name="Rohde M."/>
            <person name="Jarek M."/>
            <person name="Friedl T."/>
            <person name="Seufert S."/>
            <person name="Schumacher M."/>
            <person name="Overmann J."/>
            <person name="Neumann-Schaal M."/>
            <person name="Petersen J."/>
        </authorList>
    </citation>
    <scope>NUCLEOTIDE SEQUENCE [LARGE SCALE GENOMIC DNA]</scope>
    <source>
        <strain evidence="4 5">PCC 6912</strain>
    </source>
</reference>
<dbReference type="GO" id="GO:0051540">
    <property type="term" value="F:metal cluster binding"/>
    <property type="evidence" value="ECO:0007669"/>
    <property type="project" value="InterPro"/>
</dbReference>
<dbReference type="InterPro" id="IPR051840">
    <property type="entry name" value="NifX/NifY_domain"/>
</dbReference>
<keyword evidence="2" id="KW-0535">Nitrogen fixation</keyword>
<evidence type="ECO:0000256" key="1">
    <source>
        <dbReference type="ARBA" id="ARBA00010285"/>
    </source>
</evidence>
<feature type="domain" description="Dinitrogenase iron-molybdenum cofactor biosynthesis" evidence="3">
    <location>
        <begin position="12"/>
        <end position="119"/>
    </location>
</feature>
<dbReference type="NCBIfam" id="TIGR02663">
    <property type="entry name" value="nifX"/>
    <property type="match status" value="1"/>
</dbReference>